<feature type="transmembrane region" description="Helical" evidence="5">
    <location>
        <begin position="141"/>
        <end position="157"/>
    </location>
</feature>
<feature type="transmembrane region" description="Helical" evidence="5">
    <location>
        <begin position="361"/>
        <end position="379"/>
    </location>
</feature>
<evidence type="ECO:0000256" key="4">
    <source>
        <dbReference type="ARBA" id="ARBA00023136"/>
    </source>
</evidence>
<proteinExistence type="predicted"/>
<feature type="transmembrane region" description="Helical" evidence="5">
    <location>
        <begin position="446"/>
        <end position="467"/>
    </location>
</feature>
<dbReference type="EMBL" id="CP071794">
    <property type="protein sequence ID" value="QTD57512.1"/>
    <property type="molecule type" value="Genomic_DNA"/>
</dbReference>
<feature type="transmembrane region" description="Helical" evidence="5">
    <location>
        <begin position="391"/>
        <end position="418"/>
    </location>
</feature>
<dbReference type="NCBIfam" id="TIGR00785">
    <property type="entry name" value="dass"/>
    <property type="match status" value="1"/>
</dbReference>
<feature type="transmembrane region" description="Helical" evidence="5">
    <location>
        <begin position="34"/>
        <end position="58"/>
    </location>
</feature>
<feature type="transmembrane region" description="Helical" evidence="5">
    <location>
        <begin position="208"/>
        <end position="231"/>
    </location>
</feature>
<dbReference type="Proteomes" id="UP000663923">
    <property type="component" value="Chromosome"/>
</dbReference>
<dbReference type="InterPro" id="IPR001898">
    <property type="entry name" value="SLC13A/DASS"/>
</dbReference>
<name>A0ABX7TA39_9SPHN</name>
<keyword evidence="3 5" id="KW-1133">Transmembrane helix</keyword>
<keyword evidence="7" id="KW-1185">Reference proteome</keyword>
<evidence type="ECO:0000313" key="6">
    <source>
        <dbReference type="EMBL" id="QTD57512.1"/>
    </source>
</evidence>
<evidence type="ECO:0000256" key="2">
    <source>
        <dbReference type="ARBA" id="ARBA00022692"/>
    </source>
</evidence>
<sequence>MNAQRVGLIGGLAVFVAMLMLPAPAAMSPAAWHVAALTVLMATWWMTQAVPLTATALLPFLALPVMDVMDVRTTASQYYSPILFLILGGAFLALAIERVGLHRRLALAIVSMAGKSAWGILIAFMAATALLSMLISNTSSTLIMVPIAVAVLVAGGIKDGETDGFAGALIMGVAFAASIGGLGTLVGSPTNAIAAGLINKTLGMDIDFLSWLKFGLPIVIIGLPVCAAILITVQKVGKHSFDGVSAKEAIGSAGTWSLPEKRVVPVVALVVLGWLFLPQIKAVLPDGAVHDGSIAILGGMLLFMLPDGTGRRLLNWDEADRAPWGVIMMFGGGLALAAGIIESGLADWLGLALEPLKSVPVIVIAIALVALVILVTEFASNVATASGIMPVVASLILATGVDPILLAMPAAMAASWGFMLPSGTGPNAIAWSTNHIELPKMLKSGLVLDVAGIPIIIGCIWIVSFVIS</sequence>
<feature type="transmembrane region" description="Helical" evidence="5">
    <location>
        <begin position="78"/>
        <end position="96"/>
    </location>
</feature>
<dbReference type="PANTHER" id="PTHR10283:SF82">
    <property type="entry name" value="SOLUTE CARRIER FAMILY 13 MEMBER 2"/>
    <property type="match status" value="1"/>
</dbReference>
<comment type="subcellular location">
    <subcellularLocation>
        <location evidence="1">Membrane</location>
        <topology evidence="1">Multi-pass membrane protein</topology>
    </subcellularLocation>
</comment>
<evidence type="ECO:0000256" key="1">
    <source>
        <dbReference type="ARBA" id="ARBA00004141"/>
    </source>
</evidence>
<evidence type="ECO:0000256" key="3">
    <source>
        <dbReference type="ARBA" id="ARBA00022989"/>
    </source>
</evidence>
<protein>
    <submittedName>
        <fullName evidence="6">DASS family sodium-coupled anion symporter</fullName>
    </submittedName>
</protein>
<keyword evidence="2 5" id="KW-0812">Transmembrane</keyword>
<gene>
    <name evidence="6" type="ORF">J4G78_08340</name>
</gene>
<feature type="transmembrane region" description="Helical" evidence="5">
    <location>
        <begin position="6"/>
        <end position="27"/>
    </location>
</feature>
<dbReference type="RefSeq" id="WP_207990035.1">
    <property type="nucleotide sequence ID" value="NZ_CP071794.1"/>
</dbReference>
<feature type="transmembrane region" description="Helical" evidence="5">
    <location>
        <begin position="322"/>
        <end position="341"/>
    </location>
</feature>
<reference evidence="6 7" key="1">
    <citation type="submission" date="2021-03" db="EMBL/GenBank/DDBJ databases">
        <title>Complete genome of Parasphingorhabdus_sp.JHSY0214.</title>
        <authorList>
            <person name="Yoo J.H."/>
            <person name="Bae J.W."/>
        </authorList>
    </citation>
    <scope>NUCLEOTIDE SEQUENCE [LARGE SCALE GENOMIC DNA]</scope>
    <source>
        <strain evidence="6 7">JHSY0214</strain>
    </source>
</reference>
<feature type="transmembrane region" description="Helical" evidence="5">
    <location>
        <begin position="164"/>
        <end position="188"/>
    </location>
</feature>
<dbReference type="PANTHER" id="PTHR10283">
    <property type="entry name" value="SOLUTE CARRIER FAMILY 13 MEMBER"/>
    <property type="match status" value="1"/>
</dbReference>
<organism evidence="6 7">
    <name type="scientific">Parasphingorhabdus cellanae</name>
    <dbReference type="NCBI Taxonomy" id="2806553"/>
    <lineage>
        <taxon>Bacteria</taxon>
        <taxon>Pseudomonadati</taxon>
        <taxon>Pseudomonadota</taxon>
        <taxon>Alphaproteobacteria</taxon>
        <taxon>Sphingomonadales</taxon>
        <taxon>Sphingomonadaceae</taxon>
        <taxon>Parasphingorhabdus</taxon>
    </lineage>
</organism>
<accession>A0ABX7TA39</accession>
<evidence type="ECO:0000256" key="5">
    <source>
        <dbReference type="SAM" id="Phobius"/>
    </source>
</evidence>
<keyword evidence="4 5" id="KW-0472">Membrane</keyword>
<feature type="transmembrane region" description="Helical" evidence="5">
    <location>
        <begin position="292"/>
        <end position="310"/>
    </location>
</feature>
<dbReference type="Pfam" id="PF00939">
    <property type="entry name" value="Na_sulph_symp"/>
    <property type="match status" value="1"/>
</dbReference>
<evidence type="ECO:0000313" key="7">
    <source>
        <dbReference type="Proteomes" id="UP000663923"/>
    </source>
</evidence>